<keyword evidence="5" id="KW-0964">Secreted</keyword>
<evidence type="ECO:0000256" key="7">
    <source>
        <dbReference type="ARBA" id="ARBA00022801"/>
    </source>
</evidence>
<keyword evidence="9" id="KW-0442">Lipid degradation</keyword>
<dbReference type="GO" id="GO:0004623">
    <property type="term" value="F:phospholipase A2 activity"/>
    <property type="evidence" value="ECO:0007669"/>
    <property type="project" value="UniProtKB-EC"/>
</dbReference>
<dbReference type="GO" id="GO:0005576">
    <property type="term" value="C:extracellular region"/>
    <property type="evidence" value="ECO:0007669"/>
    <property type="project" value="UniProtKB-SubCell"/>
</dbReference>
<dbReference type="GO" id="GO:0016042">
    <property type="term" value="P:lipid catabolic process"/>
    <property type="evidence" value="ECO:0007669"/>
    <property type="project" value="UniProtKB-KW"/>
</dbReference>
<dbReference type="Gene3D" id="1.20.90.10">
    <property type="entry name" value="Phospholipase A2 domain"/>
    <property type="match status" value="1"/>
</dbReference>
<keyword evidence="8" id="KW-0106">Calcium</keyword>
<dbReference type="OrthoDB" id="10059604at2759"/>
<feature type="domain" description="Phospholipase A2-like central" evidence="13">
    <location>
        <begin position="74"/>
        <end position="166"/>
    </location>
</feature>
<dbReference type="GO" id="GO:0050482">
    <property type="term" value="P:arachidonate secretion"/>
    <property type="evidence" value="ECO:0007669"/>
    <property type="project" value="InterPro"/>
</dbReference>
<keyword evidence="7" id="KW-0378">Hydrolase</keyword>
<dbReference type="STRING" id="7375.A0A0L0BWT7"/>
<dbReference type="InterPro" id="IPR033113">
    <property type="entry name" value="PLA2_histidine"/>
</dbReference>
<gene>
    <name evidence="14" type="ORF">FF38_06943</name>
</gene>
<comment type="caution">
    <text evidence="14">The sequence shown here is derived from an EMBL/GenBank/DDBJ whole genome shotgun (WGS) entry which is preliminary data.</text>
</comment>
<keyword evidence="10" id="KW-0443">Lipid metabolism</keyword>
<evidence type="ECO:0000256" key="9">
    <source>
        <dbReference type="ARBA" id="ARBA00022963"/>
    </source>
</evidence>
<accession>A0A0L0BWT7</accession>
<dbReference type="Proteomes" id="UP000037069">
    <property type="component" value="Unassembled WGS sequence"/>
</dbReference>
<protein>
    <recommendedName>
        <fullName evidence="4">Phospholipase A2</fullName>
        <ecNumber evidence="3">3.1.1.4</ecNumber>
    </recommendedName>
    <alternativeName>
        <fullName evidence="12">Phosphatidylcholine 2-acylhydrolase</fullName>
    </alternativeName>
</protein>
<dbReference type="FunFam" id="1.20.90.10:FF:000002">
    <property type="entry name" value="Phospholipase A2 group III"/>
    <property type="match status" value="1"/>
</dbReference>
<evidence type="ECO:0000313" key="15">
    <source>
        <dbReference type="Proteomes" id="UP000037069"/>
    </source>
</evidence>
<dbReference type="EMBL" id="JRES01001222">
    <property type="protein sequence ID" value="KNC24498.1"/>
    <property type="molecule type" value="Genomic_DNA"/>
</dbReference>
<organism evidence="14 15">
    <name type="scientific">Lucilia cuprina</name>
    <name type="common">Green bottle fly</name>
    <name type="synonym">Australian sheep blowfly</name>
    <dbReference type="NCBI Taxonomy" id="7375"/>
    <lineage>
        <taxon>Eukaryota</taxon>
        <taxon>Metazoa</taxon>
        <taxon>Ecdysozoa</taxon>
        <taxon>Arthropoda</taxon>
        <taxon>Hexapoda</taxon>
        <taxon>Insecta</taxon>
        <taxon>Pterygota</taxon>
        <taxon>Neoptera</taxon>
        <taxon>Endopterygota</taxon>
        <taxon>Diptera</taxon>
        <taxon>Brachycera</taxon>
        <taxon>Muscomorpha</taxon>
        <taxon>Oestroidea</taxon>
        <taxon>Calliphoridae</taxon>
        <taxon>Luciliinae</taxon>
        <taxon>Lucilia</taxon>
    </lineage>
</organism>
<keyword evidence="15" id="KW-1185">Reference proteome</keyword>
<dbReference type="OMA" id="TTGCKEY"/>
<evidence type="ECO:0000256" key="6">
    <source>
        <dbReference type="ARBA" id="ARBA00022723"/>
    </source>
</evidence>
<dbReference type="PROSITE" id="PS00118">
    <property type="entry name" value="PA2_HIS"/>
    <property type="match status" value="1"/>
</dbReference>
<proteinExistence type="predicted"/>
<comment type="cofactor">
    <cofactor evidence="1">
        <name>Ca(2+)</name>
        <dbReference type="ChEBI" id="CHEBI:29108"/>
    </cofactor>
</comment>
<name>A0A0L0BWT7_LUCCU</name>
<dbReference type="InterPro" id="IPR036444">
    <property type="entry name" value="PLipase_A2_dom_sf"/>
</dbReference>
<sequence length="220" mass="25523">MIELKLINIPFSLSKTFILNAKMRVNKTKFLLEFVILLILTTSQVKAFEESIFEDEDIYRQALPPSPPTTGITAPGTKWCGPGNTSTSYNDLGTQRETDMCCRDHDHCDDILEARSTYRGLNNSDWFPILKCSCEQKFINCLQKVNNMISNTLGHVYYSARSLCIAEGHPIVSCKQYMEGTFRKRCIRYNVDKKRPKIWQFYEMPFYTEISKKQLNKTKK</sequence>
<dbReference type="InterPro" id="IPR016090">
    <property type="entry name" value="PLA2-like_dom"/>
</dbReference>
<evidence type="ECO:0000256" key="11">
    <source>
        <dbReference type="ARBA" id="ARBA00023157"/>
    </source>
</evidence>
<dbReference type="Pfam" id="PF05826">
    <property type="entry name" value="Phospholip_A2_2"/>
    <property type="match status" value="1"/>
</dbReference>
<evidence type="ECO:0000256" key="3">
    <source>
        <dbReference type="ARBA" id="ARBA00013278"/>
    </source>
</evidence>
<evidence type="ECO:0000256" key="4">
    <source>
        <dbReference type="ARBA" id="ARBA00021721"/>
    </source>
</evidence>
<evidence type="ECO:0000256" key="1">
    <source>
        <dbReference type="ARBA" id="ARBA00001913"/>
    </source>
</evidence>
<dbReference type="CDD" id="cd04704">
    <property type="entry name" value="PLA2_bee_venom_like"/>
    <property type="match status" value="1"/>
</dbReference>
<dbReference type="GO" id="GO:0006644">
    <property type="term" value="P:phospholipid metabolic process"/>
    <property type="evidence" value="ECO:0007669"/>
    <property type="project" value="InterPro"/>
</dbReference>
<dbReference type="EC" id="3.1.1.4" evidence="3"/>
<evidence type="ECO:0000313" key="14">
    <source>
        <dbReference type="EMBL" id="KNC24498.1"/>
    </source>
</evidence>
<evidence type="ECO:0000256" key="12">
    <source>
        <dbReference type="ARBA" id="ARBA00029903"/>
    </source>
</evidence>
<keyword evidence="6" id="KW-0479">Metal-binding</keyword>
<evidence type="ECO:0000256" key="5">
    <source>
        <dbReference type="ARBA" id="ARBA00022525"/>
    </source>
</evidence>
<comment type="subcellular location">
    <subcellularLocation>
        <location evidence="2">Secreted</location>
    </subcellularLocation>
</comment>
<evidence type="ECO:0000256" key="2">
    <source>
        <dbReference type="ARBA" id="ARBA00004613"/>
    </source>
</evidence>
<dbReference type="AlphaFoldDB" id="A0A0L0BWT7"/>
<reference evidence="14 15" key="1">
    <citation type="journal article" date="2015" name="Nat. Commun.">
        <title>Lucilia cuprina genome unlocks parasitic fly biology to underpin future interventions.</title>
        <authorList>
            <person name="Anstead C.A."/>
            <person name="Korhonen P.K."/>
            <person name="Young N.D."/>
            <person name="Hall R.S."/>
            <person name="Jex A.R."/>
            <person name="Murali S.C."/>
            <person name="Hughes D.S."/>
            <person name="Lee S.F."/>
            <person name="Perry T."/>
            <person name="Stroehlein A.J."/>
            <person name="Ansell B.R."/>
            <person name="Breugelmans B."/>
            <person name="Hofmann A."/>
            <person name="Qu J."/>
            <person name="Dugan S."/>
            <person name="Lee S.L."/>
            <person name="Chao H."/>
            <person name="Dinh H."/>
            <person name="Han Y."/>
            <person name="Doddapaneni H.V."/>
            <person name="Worley K.C."/>
            <person name="Muzny D.M."/>
            <person name="Ioannidis P."/>
            <person name="Waterhouse R.M."/>
            <person name="Zdobnov E.M."/>
            <person name="James P.J."/>
            <person name="Bagnall N.H."/>
            <person name="Kotze A.C."/>
            <person name="Gibbs R.A."/>
            <person name="Richards S."/>
            <person name="Batterham P."/>
            <person name="Gasser R.B."/>
        </authorList>
    </citation>
    <scope>NUCLEOTIDE SEQUENCE [LARGE SCALE GENOMIC DNA]</scope>
    <source>
        <strain evidence="14 15">LS</strain>
        <tissue evidence="14">Full body</tissue>
    </source>
</reference>
<dbReference type="GO" id="GO:0046872">
    <property type="term" value="F:metal ion binding"/>
    <property type="evidence" value="ECO:0007669"/>
    <property type="project" value="UniProtKB-KW"/>
</dbReference>
<evidence type="ECO:0000256" key="10">
    <source>
        <dbReference type="ARBA" id="ARBA00023098"/>
    </source>
</evidence>
<evidence type="ECO:0000256" key="8">
    <source>
        <dbReference type="ARBA" id="ARBA00022837"/>
    </source>
</evidence>
<dbReference type="SUPFAM" id="SSF48619">
    <property type="entry name" value="Phospholipase A2, PLA2"/>
    <property type="match status" value="1"/>
</dbReference>
<evidence type="ECO:0000259" key="13">
    <source>
        <dbReference type="Pfam" id="PF05826"/>
    </source>
</evidence>
<keyword evidence="11" id="KW-1015">Disulfide bond</keyword>
<dbReference type="PANTHER" id="PTHR12253">
    <property type="entry name" value="RH14732P"/>
    <property type="match status" value="1"/>
</dbReference>